<dbReference type="EMBL" id="QRAO01000003">
    <property type="protein sequence ID" value="RDK85349.1"/>
    <property type="molecule type" value="Genomic_DNA"/>
</dbReference>
<reference evidence="3 4" key="1">
    <citation type="submission" date="2018-07" db="EMBL/GenBank/DDBJ databases">
        <title>Genomic Encyclopedia of Type Strains, Phase IV (KMG-IV): sequencing the most valuable type-strain genomes for metagenomic binning, comparative biology and taxonomic classification.</title>
        <authorList>
            <person name="Goeker M."/>
        </authorList>
    </citation>
    <scope>NUCLEOTIDE SEQUENCE [LARGE SCALE GENOMIC DNA]</scope>
    <source>
        <strain evidence="3 4">DSM 101478</strain>
    </source>
</reference>
<gene>
    <name evidence="3" type="ORF">C8D94_103173</name>
</gene>
<keyword evidence="4" id="KW-1185">Reference proteome</keyword>
<evidence type="ECO:0000256" key="1">
    <source>
        <dbReference type="SAM" id="SignalP"/>
    </source>
</evidence>
<dbReference type="AlphaFoldDB" id="A0A370QAN4"/>
<dbReference type="SUPFAM" id="SSF56925">
    <property type="entry name" value="OMPA-like"/>
    <property type="match status" value="1"/>
</dbReference>
<name>A0A370QAN4_9FLAO</name>
<feature type="signal peptide" evidence="1">
    <location>
        <begin position="1"/>
        <end position="19"/>
    </location>
</feature>
<protein>
    <submittedName>
        <fullName evidence="3">Outer membrane protein with beta-barrel domain</fullName>
    </submittedName>
</protein>
<keyword evidence="1" id="KW-0732">Signal</keyword>
<dbReference type="OrthoDB" id="947434at2"/>
<dbReference type="RefSeq" id="WP_115123778.1">
    <property type="nucleotide sequence ID" value="NZ_QRAO01000003.1"/>
</dbReference>
<dbReference type="InterPro" id="IPR025665">
    <property type="entry name" value="Beta-barrel_OMP_2"/>
</dbReference>
<dbReference type="Pfam" id="PF13568">
    <property type="entry name" value="OMP_b-brl_2"/>
    <property type="match status" value="1"/>
</dbReference>
<evidence type="ECO:0000259" key="2">
    <source>
        <dbReference type="Pfam" id="PF13568"/>
    </source>
</evidence>
<proteinExistence type="predicted"/>
<dbReference type="Proteomes" id="UP000255317">
    <property type="component" value="Unassembled WGS sequence"/>
</dbReference>
<dbReference type="InterPro" id="IPR011250">
    <property type="entry name" value="OMP/PagP_B-barrel"/>
</dbReference>
<comment type="caution">
    <text evidence="3">The sequence shown here is derived from an EMBL/GenBank/DDBJ whole genome shotgun (WGS) entry which is preliminary data.</text>
</comment>
<feature type="chain" id="PRO_5017052454" evidence="1">
    <location>
        <begin position="20"/>
        <end position="189"/>
    </location>
</feature>
<feature type="domain" description="Outer membrane protein beta-barrel" evidence="2">
    <location>
        <begin position="19"/>
        <end position="167"/>
    </location>
</feature>
<evidence type="ECO:0000313" key="3">
    <source>
        <dbReference type="EMBL" id="RDK85349.1"/>
    </source>
</evidence>
<sequence length="189" mass="19718">MKKLGVVLLMVLVTTGAVAQGIDLGLKAGVNFANITDAQQGAADLDLSSRTGLVVGAFVGAKLSDKFGIQADLLYSQQGAEFDAGEFNLDYVNVPIVAKIFLVKGFHVQAGPQFGVVVNDDAQTVIGEVINDIAVNDFEVSGVVGIGYDVPLGLRLEGRYNFGFSDVPEAEGASGKNSVVTLSIGYSFL</sequence>
<accession>A0A370QAN4</accession>
<evidence type="ECO:0000313" key="4">
    <source>
        <dbReference type="Proteomes" id="UP000255317"/>
    </source>
</evidence>
<organism evidence="3 4">
    <name type="scientific">Marinirhabdus gelatinilytica</name>
    <dbReference type="NCBI Taxonomy" id="1703343"/>
    <lineage>
        <taxon>Bacteria</taxon>
        <taxon>Pseudomonadati</taxon>
        <taxon>Bacteroidota</taxon>
        <taxon>Flavobacteriia</taxon>
        <taxon>Flavobacteriales</taxon>
        <taxon>Flavobacteriaceae</taxon>
    </lineage>
</organism>